<evidence type="ECO:0000313" key="3">
    <source>
        <dbReference type="Proteomes" id="UP000803844"/>
    </source>
</evidence>
<dbReference type="AlphaFoldDB" id="A0A9P4Y525"/>
<dbReference type="Proteomes" id="UP000803844">
    <property type="component" value="Unassembled WGS sequence"/>
</dbReference>
<protein>
    <submittedName>
        <fullName evidence="2">Uncharacterized protein</fullName>
    </submittedName>
</protein>
<evidence type="ECO:0000313" key="2">
    <source>
        <dbReference type="EMBL" id="KAF3766816.1"/>
    </source>
</evidence>
<dbReference type="EMBL" id="MU032346">
    <property type="protein sequence ID" value="KAF3766816.1"/>
    <property type="molecule type" value="Genomic_DNA"/>
</dbReference>
<feature type="region of interest" description="Disordered" evidence="1">
    <location>
        <begin position="80"/>
        <end position="105"/>
    </location>
</feature>
<proteinExistence type="predicted"/>
<accession>A0A9P4Y525</accession>
<reference evidence="2" key="1">
    <citation type="journal article" date="2020" name="Phytopathology">
        <title>Genome sequence of the chestnut blight fungus Cryphonectria parasitica EP155: A fundamental resource for an archetypical invasive plant pathogen.</title>
        <authorList>
            <person name="Crouch J.A."/>
            <person name="Dawe A."/>
            <person name="Aerts A."/>
            <person name="Barry K."/>
            <person name="Churchill A.C.L."/>
            <person name="Grimwood J."/>
            <person name="Hillman B."/>
            <person name="Milgroom M.G."/>
            <person name="Pangilinan J."/>
            <person name="Smith M."/>
            <person name="Salamov A."/>
            <person name="Schmutz J."/>
            <person name="Yadav J."/>
            <person name="Grigoriev I.V."/>
            <person name="Nuss D."/>
        </authorList>
    </citation>
    <scope>NUCLEOTIDE SEQUENCE</scope>
    <source>
        <strain evidence="2">EP155</strain>
    </source>
</reference>
<sequence length="105" mass="12286">MATSLISTSSSSLDSRVRQQVGSAYYVTRKSDDSSASDRVYKSRYTSISVQEDILISKIFWVRNKAQGLFRRISTVTSHSYSFSRPQPRPREYSRGRPRYRDWEY</sequence>
<evidence type="ECO:0000256" key="1">
    <source>
        <dbReference type="SAM" id="MobiDB-lite"/>
    </source>
</evidence>
<dbReference type="OrthoDB" id="5179026at2759"/>
<dbReference type="GeneID" id="63837396"/>
<organism evidence="2 3">
    <name type="scientific">Cryphonectria parasitica (strain ATCC 38755 / EP155)</name>
    <dbReference type="NCBI Taxonomy" id="660469"/>
    <lineage>
        <taxon>Eukaryota</taxon>
        <taxon>Fungi</taxon>
        <taxon>Dikarya</taxon>
        <taxon>Ascomycota</taxon>
        <taxon>Pezizomycotina</taxon>
        <taxon>Sordariomycetes</taxon>
        <taxon>Sordariomycetidae</taxon>
        <taxon>Diaporthales</taxon>
        <taxon>Cryphonectriaceae</taxon>
        <taxon>Cryphonectria-Endothia species complex</taxon>
        <taxon>Cryphonectria</taxon>
    </lineage>
</organism>
<dbReference type="RefSeq" id="XP_040777777.1">
    <property type="nucleotide sequence ID" value="XM_040920267.1"/>
</dbReference>
<feature type="compositionally biased region" description="Basic and acidic residues" evidence="1">
    <location>
        <begin position="89"/>
        <end position="105"/>
    </location>
</feature>
<keyword evidence="3" id="KW-1185">Reference proteome</keyword>
<comment type="caution">
    <text evidence="2">The sequence shown here is derived from an EMBL/GenBank/DDBJ whole genome shotgun (WGS) entry which is preliminary data.</text>
</comment>
<name>A0A9P4Y525_CRYP1</name>
<gene>
    <name evidence="2" type="ORF">M406DRAFT_327931</name>
</gene>